<dbReference type="Proteomes" id="UP000245293">
    <property type="component" value="Unassembled WGS sequence"/>
</dbReference>
<dbReference type="GO" id="GO:0016780">
    <property type="term" value="F:phosphotransferase activity, for other substituted phosphate groups"/>
    <property type="evidence" value="ECO:0007669"/>
    <property type="project" value="TreeGrafter"/>
</dbReference>
<name>A0A2V1P079_9RHOB</name>
<evidence type="ECO:0000256" key="3">
    <source>
        <dbReference type="SAM" id="Phobius"/>
    </source>
</evidence>
<proteinExistence type="inferred from homology"/>
<keyword evidence="6" id="KW-1185">Reference proteome</keyword>
<comment type="similarity">
    <text evidence="1">Belongs to the bacterial sugar transferase family.</text>
</comment>
<evidence type="ECO:0000313" key="5">
    <source>
        <dbReference type="EMBL" id="PWG15845.1"/>
    </source>
</evidence>
<dbReference type="AlphaFoldDB" id="A0A2V1P079"/>
<organism evidence="5 6">
    <name type="scientific">Salibaculum griseiflavum</name>
    <dbReference type="NCBI Taxonomy" id="1914409"/>
    <lineage>
        <taxon>Bacteria</taxon>
        <taxon>Pseudomonadati</taxon>
        <taxon>Pseudomonadota</taxon>
        <taxon>Alphaproteobacteria</taxon>
        <taxon>Rhodobacterales</taxon>
        <taxon>Roseobacteraceae</taxon>
        <taxon>Salibaculum</taxon>
    </lineage>
</organism>
<evidence type="ECO:0000256" key="2">
    <source>
        <dbReference type="ARBA" id="ARBA00023169"/>
    </source>
</evidence>
<protein>
    <recommendedName>
        <fullName evidence="4">Bacterial sugar transferase domain-containing protein</fullName>
    </recommendedName>
</protein>
<reference evidence="6" key="1">
    <citation type="submission" date="2018-05" db="EMBL/GenBank/DDBJ databases">
        <authorList>
            <person name="Du Z."/>
            <person name="Wang X."/>
        </authorList>
    </citation>
    <scope>NUCLEOTIDE SEQUENCE [LARGE SCALE GENOMIC DNA]</scope>
    <source>
        <strain evidence="6">WDS4C29</strain>
    </source>
</reference>
<keyword evidence="2" id="KW-0270">Exopolysaccharide synthesis</keyword>
<dbReference type="GO" id="GO:0000271">
    <property type="term" value="P:polysaccharide biosynthetic process"/>
    <property type="evidence" value="ECO:0007669"/>
    <property type="project" value="UniProtKB-KW"/>
</dbReference>
<sequence>MTLGLYQRLYPRWGKRCLDLFFAVLLLPLILPVLAILALLLLLEGGKPFFWQARMGRGGRPFHCWKLRTMVPDAEARLRALLESDQTIQQEWDAHQKLRDDPRITRLGSFLRKSSLDELPQIFNVLKGEMSLVGPRPFMLDQQEAYDAEGGRKYYLLRPGITGPWQVTERNDSVFSTRVLYDERYANSVSLTADLRIILATCVVVLRNTGH</sequence>
<dbReference type="RefSeq" id="WP_109389855.1">
    <property type="nucleotide sequence ID" value="NZ_QETF01000022.1"/>
</dbReference>
<feature type="transmembrane region" description="Helical" evidence="3">
    <location>
        <begin position="20"/>
        <end position="43"/>
    </location>
</feature>
<evidence type="ECO:0000259" key="4">
    <source>
        <dbReference type="Pfam" id="PF02397"/>
    </source>
</evidence>
<dbReference type="PANTHER" id="PTHR30576:SF10">
    <property type="entry name" value="SLL5057 PROTEIN"/>
    <property type="match status" value="1"/>
</dbReference>
<dbReference type="PANTHER" id="PTHR30576">
    <property type="entry name" value="COLANIC BIOSYNTHESIS UDP-GLUCOSE LIPID CARRIER TRANSFERASE"/>
    <property type="match status" value="1"/>
</dbReference>
<dbReference type="EMBL" id="QETF01000022">
    <property type="protein sequence ID" value="PWG15845.1"/>
    <property type="molecule type" value="Genomic_DNA"/>
</dbReference>
<evidence type="ECO:0000256" key="1">
    <source>
        <dbReference type="ARBA" id="ARBA00006464"/>
    </source>
</evidence>
<keyword evidence="3" id="KW-0472">Membrane</keyword>
<keyword evidence="3" id="KW-1133">Transmembrane helix</keyword>
<feature type="domain" description="Bacterial sugar transferase" evidence="4">
    <location>
        <begin position="15"/>
        <end position="206"/>
    </location>
</feature>
<accession>A0A2V1P079</accession>
<gene>
    <name evidence="5" type="ORF">DFK10_15040</name>
</gene>
<dbReference type="Pfam" id="PF02397">
    <property type="entry name" value="Bac_transf"/>
    <property type="match status" value="1"/>
</dbReference>
<evidence type="ECO:0000313" key="6">
    <source>
        <dbReference type="Proteomes" id="UP000245293"/>
    </source>
</evidence>
<keyword evidence="3" id="KW-0812">Transmembrane</keyword>
<comment type="caution">
    <text evidence="5">The sequence shown here is derived from an EMBL/GenBank/DDBJ whole genome shotgun (WGS) entry which is preliminary data.</text>
</comment>
<dbReference type="OrthoDB" id="9808602at2"/>
<dbReference type="InterPro" id="IPR003362">
    <property type="entry name" value="Bact_transf"/>
</dbReference>